<evidence type="ECO:0000313" key="6">
    <source>
        <dbReference type="EMBL" id="GJE64679.1"/>
    </source>
</evidence>
<accession>A0ABQ4UBH2</accession>
<evidence type="ECO:0000313" key="7">
    <source>
        <dbReference type="Proteomes" id="UP001055039"/>
    </source>
</evidence>
<reference evidence="6" key="2">
    <citation type="submission" date="2021-08" db="EMBL/GenBank/DDBJ databases">
        <authorList>
            <person name="Tani A."/>
            <person name="Ola A."/>
            <person name="Ogura Y."/>
            <person name="Katsura K."/>
            <person name="Hayashi T."/>
        </authorList>
    </citation>
    <scope>NUCLEOTIDE SEQUENCE</scope>
    <source>
        <strain evidence="6">NBRC 15686</strain>
    </source>
</reference>
<dbReference type="PANTHER" id="PTHR43014:SF4">
    <property type="entry name" value="PYRIDINE NUCLEOTIDE-DISULFIDE OXIDOREDUCTASE RCLA-RELATED"/>
    <property type="match status" value="1"/>
</dbReference>
<keyword evidence="7" id="KW-1185">Reference proteome</keyword>
<evidence type="ECO:0000259" key="4">
    <source>
        <dbReference type="Pfam" id="PF02852"/>
    </source>
</evidence>
<dbReference type="Pfam" id="PF02852">
    <property type="entry name" value="Pyr_redox_dim"/>
    <property type="match status" value="1"/>
</dbReference>
<evidence type="ECO:0000256" key="3">
    <source>
        <dbReference type="ARBA" id="ARBA00022827"/>
    </source>
</evidence>
<reference evidence="6" key="1">
    <citation type="journal article" date="2021" name="Front. Microbiol.">
        <title>Comprehensive Comparative Genomics and Phenotyping of Methylobacterium Species.</title>
        <authorList>
            <person name="Alessa O."/>
            <person name="Ogura Y."/>
            <person name="Fujitani Y."/>
            <person name="Takami H."/>
            <person name="Hayashi T."/>
            <person name="Sahin N."/>
            <person name="Tani A."/>
        </authorList>
    </citation>
    <scope>NUCLEOTIDE SEQUENCE</scope>
    <source>
        <strain evidence="6">NBRC 15686</strain>
    </source>
</reference>
<proteinExistence type="predicted"/>
<dbReference type="InterPro" id="IPR023753">
    <property type="entry name" value="FAD/NAD-binding_dom"/>
</dbReference>
<evidence type="ECO:0000259" key="5">
    <source>
        <dbReference type="Pfam" id="PF07992"/>
    </source>
</evidence>
<evidence type="ECO:0000256" key="2">
    <source>
        <dbReference type="ARBA" id="ARBA00022630"/>
    </source>
</evidence>
<dbReference type="Gene3D" id="3.30.390.30">
    <property type="match status" value="1"/>
</dbReference>
<dbReference type="InterPro" id="IPR036188">
    <property type="entry name" value="FAD/NAD-bd_sf"/>
</dbReference>
<feature type="domain" description="FAD/NAD(P)-binding" evidence="5">
    <location>
        <begin position="4"/>
        <end position="320"/>
    </location>
</feature>
<dbReference type="Pfam" id="PF07992">
    <property type="entry name" value="Pyr_redox_2"/>
    <property type="match status" value="1"/>
</dbReference>
<dbReference type="Gene3D" id="3.50.50.60">
    <property type="entry name" value="FAD/NAD(P)-binding domain"/>
    <property type="match status" value="2"/>
</dbReference>
<organism evidence="6 7">
    <name type="scientific">Methylorubrum aminovorans</name>
    <dbReference type="NCBI Taxonomy" id="269069"/>
    <lineage>
        <taxon>Bacteria</taxon>
        <taxon>Pseudomonadati</taxon>
        <taxon>Pseudomonadota</taxon>
        <taxon>Alphaproteobacteria</taxon>
        <taxon>Hyphomicrobiales</taxon>
        <taxon>Methylobacteriaceae</taxon>
        <taxon>Methylorubrum</taxon>
    </lineage>
</organism>
<dbReference type="PRINTS" id="PR00368">
    <property type="entry name" value="FADPNR"/>
</dbReference>
<dbReference type="Proteomes" id="UP001055039">
    <property type="component" value="Unassembled WGS sequence"/>
</dbReference>
<feature type="domain" description="Pyridine nucleotide-disulphide oxidoreductase dimerisation" evidence="4">
    <location>
        <begin position="348"/>
        <end position="448"/>
    </location>
</feature>
<dbReference type="SUPFAM" id="SSF55424">
    <property type="entry name" value="FAD/NAD-linked reductases, dimerisation (C-terminal) domain"/>
    <property type="match status" value="1"/>
</dbReference>
<dbReference type="SUPFAM" id="SSF51905">
    <property type="entry name" value="FAD/NAD(P)-binding domain"/>
    <property type="match status" value="1"/>
</dbReference>
<comment type="caution">
    <text evidence="6">The sequence shown here is derived from an EMBL/GenBank/DDBJ whole genome shotgun (WGS) entry which is preliminary data.</text>
</comment>
<protein>
    <submittedName>
        <fullName evidence="6">Dihydrolipoyl dehydrogenase</fullName>
    </submittedName>
</protein>
<dbReference type="PANTHER" id="PTHR43014">
    <property type="entry name" value="MERCURIC REDUCTASE"/>
    <property type="match status" value="1"/>
</dbReference>
<dbReference type="InterPro" id="IPR004099">
    <property type="entry name" value="Pyr_nucl-diS_OxRdtase_dimer"/>
</dbReference>
<name>A0ABQ4UBH2_9HYPH</name>
<comment type="cofactor">
    <cofactor evidence="1">
        <name>FAD</name>
        <dbReference type="ChEBI" id="CHEBI:57692"/>
    </cofactor>
</comment>
<dbReference type="InterPro" id="IPR016156">
    <property type="entry name" value="FAD/NAD-linked_Rdtase_dimer_sf"/>
</dbReference>
<keyword evidence="2" id="KW-0285">Flavoprotein</keyword>
<keyword evidence="3" id="KW-0274">FAD</keyword>
<dbReference type="EMBL" id="BPRC01000005">
    <property type="protein sequence ID" value="GJE64679.1"/>
    <property type="molecule type" value="Genomic_DNA"/>
</dbReference>
<sequence length="455" mass="47701">MSCDVAVIGAGTAGIAAHRAALDAGARAVLIEQGPGGTTCARVGCMPSKLLITAAEAAHEARAAHRLGIRVGAVQVDGPAVLARMRRLRDRFVGSVFEGLDRLPDETRLTGRAVFEGPDSLRIDDHTRLRFKAAVLATGSSPSVPEPLRGLGDRVLTTDTLFEIEDLPASLAVLGAGPVGLELAQAMARLGVATSVFDPGDSLGGLGDPDLKRAAREIFSEAFDLHLGAKVESGATDGEGARLGWNGEGGKGERRFDRVLAAAGRPPNVSGIGLDRTGMRLNEKGGPMHDPRSLICEGAPILIAGDANADRPVLHEASRQGRIAGRNAARLARGEGAERPGRWVALAMVFSDPQIAVIGGGFDPEAGHRVGRADFCDQGRAQVMDRAQGGIRLYAEADGRLAAAELIGPDVEHLGHLLAYAVQDGLDVRSLRDRPFYHPTLEEGLETALSDLADR</sequence>
<evidence type="ECO:0000256" key="1">
    <source>
        <dbReference type="ARBA" id="ARBA00001974"/>
    </source>
</evidence>
<dbReference type="PRINTS" id="PR00411">
    <property type="entry name" value="PNDRDTASEI"/>
</dbReference>
<dbReference type="NCBIfam" id="NF004939">
    <property type="entry name" value="PRK06292.1-1"/>
    <property type="match status" value="1"/>
</dbReference>
<gene>
    <name evidence="6" type="primary">pdhD</name>
    <name evidence="6" type="ORF">LNAOJCKE_1885</name>
</gene>